<sequence length="121" mass="12414">MQALEQAKAAAEQRHSEVTAGLAALAGDGGGIMLSQEVGGVMDDDSPSDSESDGGSGALVPALSGAHGGNGAAASAYEDFASSVSPPRAAHEFITSLHLPFMMKTRLRCWRGEARVQDMIL</sequence>
<organism evidence="2">
    <name type="scientific">Calcidiscus leptoporus</name>
    <dbReference type="NCBI Taxonomy" id="127549"/>
    <lineage>
        <taxon>Eukaryota</taxon>
        <taxon>Haptista</taxon>
        <taxon>Haptophyta</taxon>
        <taxon>Prymnesiophyceae</taxon>
        <taxon>Coccolithales</taxon>
        <taxon>Calcidiscaceae</taxon>
        <taxon>Calcidiscus</taxon>
    </lineage>
</organism>
<dbReference type="EMBL" id="HBER01029441">
    <property type="protein sequence ID" value="CAD8539505.1"/>
    <property type="molecule type" value="Transcribed_RNA"/>
</dbReference>
<proteinExistence type="predicted"/>
<evidence type="ECO:0000313" key="2">
    <source>
        <dbReference type="EMBL" id="CAD8539505.1"/>
    </source>
</evidence>
<accession>A0A7S0NXF8</accession>
<gene>
    <name evidence="2" type="ORF">CLEP1334_LOCUS14788</name>
</gene>
<name>A0A7S0NXF8_9EUKA</name>
<feature type="compositionally biased region" description="Acidic residues" evidence="1">
    <location>
        <begin position="42"/>
        <end position="52"/>
    </location>
</feature>
<evidence type="ECO:0000256" key="1">
    <source>
        <dbReference type="SAM" id="MobiDB-lite"/>
    </source>
</evidence>
<dbReference type="AlphaFoldDB" id="A0A7S0NXF8"/>
<feature type="region of interest" description="Disordered" evidence="1">
    <location>
        <begin position="35"/>
        <end position="72"/>
    </location>
</feature>
<reference evidence="2" key="1">
    <citation type="submission" date="2021-01" db="EMBL/GenBank/DDBJ databases">
        <authorList>
            <person name="Corre E."/>
            <person name="Pelletier E."/>
            <person name="Niang G."/>
            <person name="Scheremetjew M."/>
            <person name="Finn R."/>
            <person name="Kale V."/>
            <person name="Holt S."/>
            <person name="Cochrane G."/>
            <person name="Meng A."/>
            <person name="Brown T."/>
            <person name="Cohen L."/>
        </authorList>
    </citation>
    <scope>NUCLEOTIDE SEQUENCE</scope>
    <source>
        <strain evidence="2">RCC1130</strain>
    </source>
</reference>
<protein>
    <submittedName>
        <fullName evidence="2">Uncharacterized protein</fullName>
    </submittedName>
</protein>